<dbReference type="AlphaFoldDB" id="A0A316DUY5"/>
<name>A0A316DUY5_9BACT</name>
<reference evidence="1 2" key="1">
    <citation type="submission" date="2018-05" db="EMBL/GenBank/DDBJ databases">
        <title>Genomic Encyclopedia of Archaeal and Bacterial Type Strains, Phase II (KMG-II): from individual species to whole genera.</title>
        <authorList>
            <person name="Goeker M."/>
        </authorList>
    </citation>
    <scope>NUCLEOTIDE SEQUENCE [LARGE SCALE GENOMIC DNA]</scope>
    <source>
        <strain evidence="1 2">DSM 22214</strain>
    </source>
</reference>
<protein>
    <submittedName>
        <fullName evidence="1">Uncharacterized protein DUF4249</fullName>
    </submittedName>
</protein>
<sequence length="382" mass="43470">MTVMKRLFYLFALTTLGMWSCVTEIRDFEQISNDSFLTVEGSLSNQIGPHRVTVSSSSPSLSINVENIPIKGADVFITDNKGNRENLKEFVDGIYETSANFQGVVGNIYTLHINLRNGKKYESTPEKLIAVPNIDKVNANFTVKTNYPLTDVRSVGFDVSIDFKDSPETGQYYQWKWTHYERTVFCASCNLGYDYGLGKCSLVPNYPYGQSSPELINYLCSSQCFDVLYSSTYNILSDNLLNGQEIKNYPIMRIPYDDRTNYYLKIEQRAISEKMYRYYRSIKDVTQSSGTLFDVPAETQFSPNMFNVDNKDERILGLFEVFGSDKRIVYIDRQVGTDGYSPVKPQIAGRTLPPPPGAISGPRAYCIEGKYRTTREPEAWKD</sequence>
<proteinExistence type="predicted"/>
<organism evidence="1 2">
    <name type="scientific">Arcicella aurantiaca</name>
    <dbReference type="NCBI Taxonomy" id="591202"/>
    <lineage>
        <taxon>Bacteria</taxon>
        <taxon>Pseudomonadati</taxon>
        <taxon>Bacteroidota</taxon>
        <taxon>Cytophagia</taxon>
        <taxon>Cytophagales</taxon>
        <taxon>Flectobacillaceae</taxon>
        <taxon>Arcicella</taxon>
    </lineage>
</organism>
<evidence type="ECO:0000313" key="2">
    <source>
        <dbReference type="Proteomes" id="UP000245489"/>
    </source>
</evidence>
<evidence type="ECO:0000313" key="1">
    <source>
        <dbReference type="EMBL" id="PWK22137.1"/>
    </source>
</evidence>
<comment type="caution">
    <text evidence="1">The sequence shown here is derived from an EMBL/GenBank/DDBJ whole genome shotgun (WGS) entry which is preliminary data.</text>
</comment>
<accession>A0A316DUY5</accession>
<dbReference type="EMBL" id="QGGO01000021">
    <property type="protein sequence ID" value="PWK22137.1"/>
    <property type="molecule type" value="Genomic_DNA"/>
</dbReference>
<dbReference type="Pfam" id="PF14054">
    <property type="entry name" value="DUF4249"/>
    <property type="match status" value="1"/>
</dbReference>
<gene>
    <name evidence="1" type="ORF">LV89_03522</name>
</gene>
<dbReference type="Proteomes" id="UP000245489">
    <property type="component" value="Unassembled WGS sequence"/>
</dbReference>
<keyword evidence="2" id="KW-1185">Reference proteome</keyword>
<dbReference type="InterPro" id="IPR025345">
    <property type="entry name" value="DUF4249"/>
</dbReference>